<evidence type="ECO:0000313" key="1">
    <source>
        <dbReference type="EMBL" id="WVN84957.1"/>
    </source>
</evidence>
<proteinExistence type="predicted"/>
<gene>
    <name evidence="1" type="ORF">L203_100094</name>
</gene>
<dbReference type="Proteomes" id="UP000094043">
    <property type="component" value="Chromosome 1"/>
</dbReference>
<protein>
    <submittedName>
        <fullName evidence="1">Uncharacterized protein</fullName>
    </submittedName>
</protein>
<reference evidence="1" key="3">
    <citation type="submission" date="2024-01" db="EMBL/GenBank/DDBJ databases">
        <authorList>
            <person name="Coelho M.A."/>
            <person name="David-Palma M."/>
            <person name="Shea T."/>
            <person name="Sun S."/>
            <person name="Cuomo C.A."/>
            <person name="Heitman J."/>
        </authorList>
    </citation>
    <scope>NUCLEOTIDE SEQUENCE</scope>
    <source>
        <strain evidence="1">CBS 7841</strain>
    </source>
</reference>
<accession>A0A1E3IZT2</accession>
<reference evidence="1" key="1">
    <citation type="submission" date="2016-06" db="EMBL/GenBank/DDBJ databases">
        <authorList>
            <person name="Cuomo C."/>
            <person name="Litvintseva A."/>
            <person name="Heitman J."/>
            <person name="Chen Y."/>
            <person name="Sun S."/>
            <person name="Springer D."/>
            <person name="Dromer F."/>
            <person name="Young S."/>
            <person name="Zeng Q."/>
            <person name="Chapman S."/>
            <person name="Gujja S."/>
            <person name="Saif S."/>
            <person name="Birren B."/>
        </authorList>
    </citation>
    <scope>NUCLEOTIDE SEQUENCE</scope>
    <source>
        <strain evidence="1">CBS 7841</strain>
    </source>
</reference>
<organism evidence="1 2">
    <name type="scientific">Cryptococcus depauperatus CBS 7841</name>
    <dbReference type="NCBI Taxonomy" id="1295531"/>
    <lineage>
        <taxon>Eukaryota</taxon>
        <taxon>Fungi</taxon>
        <taxon>Dikarya</taxon>
        <taxon>Basidiomycota</taxon>
        <taxon>Agaricomycotina</taxon>
        <taxon>Tremellomycetes</taxon>
        <taxon>Tremellales</taxon>
        <taxon>Cryptococcaceae</taxon>
        <taxon>Cryptococcus</taxon>
    </lineage>
</organism>
<dbReference type="GeneID" id="91084310"/>
<sequence>MLQKLRLYAFPFNTISQPSFQRLEPVYALILQHLCRLSPLKTLTLSRELYEQSIQVLYRDVTVSAAAVEPLHDPFSSSYQRAIDAFSYSEVLRIPDWQAVEEVLALVEHFSSEPDGVYALPPDKRIFKNVGKVEVGWKVLKEVQEFENTDLENSYCPELSYLALASLLGNKFSELIVHVGSDERGRPYDTNDIVLFLSPEITTYIAHGTLKNPVYLQALGSSVRVKWPGAKKCRLVLYMEEDFYDPEMKEAHAIHDNYVYPTSLAIYQHLCEISRTMQEFGCLEDGPAACQRIEYYLLRPQNVQISMASQINISASDTESLEMMDFLEGCMFFYELKNGIWKKLDVTKNYSDNCVPIPLLWSSLFSLNDI</sequence>
<evidence type="ECO:0000313" key="2">
    <source>
        <dbReference type="Proteomes" id="UP000094043"/>
    </source>
</evidence>
<dbReference type="KEGG" id="cdep:91084310"/>
<dbReference type="EMBL" id="CP143784">
    <property type="protein sequence ID" value="WVN84957.1"/>
    <property type="molecule type" value="Genomic_DNA"/>
</dbReference>
<dbReference type="Pfam" id="PF12586">
    <property type="entry name" value="DUF3760"/>
    <property type="match status" value="1"/>
</dbReference>
<dbReference type="RefSeq" id="XP_066065658.1">
    <property type="nucleotide sequence ID" value="XM_066209561.1"/>
</dbReference>
<keyword evidence="2" id="KW-1185">Reference proteome</keyword>
<reference evidence="1" key="2">
    <citation type="journal article" date="2022" name="Elife">
        <title>Obligate sexual reproduction of a homothallic fungus closely related to the Cryptococcus pathogenic species complex.</title>
        <authorList>
            <person name="Passer A.R."/>
            <person name="Clancey S.A."/>
            <person name="Shea T."/>
            <person name="David-Palma M."/>
            <person name="Averette A.F."/>
            <person name="Boekhout T."/>
            <person name="Porcel B.M."/>
            <person name="Nowrousian M."/>
            <person name="Cuomo C.A."/>
            <person name="Sun S."/>
            <person name="Heitman J."/>
            <person name="Coelho M.A."/>
        </authorList>
    </citation>
    <scope>NUCLEOTIDE SEQUENCE</scope>
    <source>
        <strain evidence="1">CBS 7841</strain>
    </source>
</reference>
<dbReference type="VEuPathDB" id="FungiDB:L203_00247"/>
<name>A0A1E3IZT2_9TREE</name>
<dbReference type="InterPro" id="IPR022235">
    <property type="entry name" value="DUF3760"/>
</dbReference>
<dbReference type="AlphaFoldDB" id="A0A1E3IZT2"/>